<organism evidence="1">
    <name type="scientific">Trypanosoma vivax (strain Y486)</name>
    <dbReference type="NCBI Taxonomy" id="1055687"/>
    <lineage>
        <taxon>Eukaryota</taxon>
        <taxon>Discoba</taxon>
        <taxon>Euglenozoa</taxon>
        <taxon>Kinetoplastea</taxon>
        <taxon>Metakinetoplastina</taxon>
        <taxon>Trypanosomatida</taxon>
        <taxon>Trypanosomatidae</taxon>
        <taxon>Trypanosoma</taxon>
        <taxon>Duttonella</taxon>
    </lineage>
</organism>
<evidence type="ECO:0000313" key="1">
    <source>
        <dbReference type="EMBL" id="CCC50148.1"/>
    </source>
</evidence>
<sequence>MPTWGRTRWPFTTATYAPPTTPVYYLLPPFSLSLCMCDKCISTTALHLVPLANGCNIFTTPSFSQFEQYSINPRVDREWERREVMPEKDRFFFFFCKYQRGGSCVGKKYLANNKYGTTYRTPTFRGWCKRFIFWYCCSFASSFFLCCVL</sequence>
<gene>
    <name evidence="1" type="ORF">TVY486_0807550</name>
</gene>
<reference evidence="1" key="1">
    <citation type="journal article" date="2012" name="Proc. Natl. Acad. Sci. U.S.A.">
        <title>Antigenic diversity is generated by distinct evolutionary mechanisms in African trypanosome species.</title>
        <authorList>
            <person name="Jackson A.P."/>
            <person name="Berry A."/>
            <person name="Aslett M."/>
            <person name="Allison H.C."/>
            <person name="Burton P."/>
            <person name="Vavrova-Anderson J."/>
            <person name="Brown R."/>
            <person name="Browne H."/>
            <person name="Corton N."/>
            <person name="Hauser H."/>
            <person name="Gamble J."/>
            <person name="Gilderthorp R."/>
            <person name="Marcello L."/>
            <person name="McQuillan J."/>
            <person name="Otto T.D."/>
            <person name="Quail M.A."/>
            <person name="Sanders M.J."/>
            <person name="van Tonder A."/>
            <person name="Ginger M.L."/>
            <person name="Field M.C."/>
            <person name="Barry J.D."/>
            <person name="Hertz-Fowler C."/>
            <person name="Berriman M."/>
        </authorList>
    </citation>
    <scope>NUCLEOTIDE SEQUENCE</scope>
    <source>
        <strain evidence="1">Y486</strain>
    </source>
</reference>
<protein>
    <submittedName>
        <fullName evidence="1">Uncharacterized protein</fullName>
    </submittedName>
</protein>
<dbReference type="EMBL" id="HE573024">
    <property type="protein sequence ID" value="CCC50148.1"/>
    <property type="molecule type" value="Genomic_DNA"/>
</dbReference>
<dbReference type="AlphaFoldDB" id="G0TZX0"/>
<proteinExistence type="predicted"/>
<dbReference type="VEuPathDB" id="TriTrypDB:TvY486_0807550"/>
<name>G0TZX0_TRYVY</name>
<accession>G0TZX0</accession>